<proteinExistence type="predicted"/>
<dbReference type="STRING" id="862908.BMS_0684"/>
<reference evidence="3" key="1">
    <citation type="journal article" date="2013" name="ISME J.">
        <title>A small predatory core genome in the divergent marine Bacteriovorax marinus SJ and the terrestrial Bdellovibrio bacteriovorus.</title>
        <authorList>
            <person name="Crossman L.C."/>
            <person name="Chen H."/>
            <person name="Cerdeno-Tarraga A.M."/>
            <person name="Brooks K."/>
            <person name="Quail M.A."/>
            <person name="Pineiro S.A."/>
            <person name="Hobley L."/>
            <person name="Sockett R.E."/>
            <person name="Bentley S.D."/>
            <person name="Parkhill J."/>
            <person name="Williams H.N."/>
            <person name="Stine O.C."/>
        </authorList>
    </citation>
    <scope>NUCLEOTIDE SEQUENCE [LARGE SCALE GENOMIC DNA]</scope>
    <source>
        <strain evidence="3">ATCC BAA-682 / DSM 15412 / SJ</strain>
    </source>
</reference>
<organism evidence="2 3">
    <name type="scientific">Halobacteriovorax marinus (strain ATCC BAA-682 / DSM 15412 / SJ)</name>
    <name type="common">Bacteriovorax marinus</name>
    <dbReference type="NCBI Taxonomy" id="862908"/>
    <lineage>
        <taxon>Bacteria</taxon>
        <taxon>Pseudomonadati</taxon>
        <taxon>Bdellovibrionota</taxon>
        <taxon>Bacteriovoracia</taxon>
        <taxon>Bacteriovoracales</taxon>
        <taxon>Halobacteriovoraceae</taxon>
        <taxon>Halobacteriovorax</taxon>
    </lineage>
</organism>
<dbReference type="KEGG" id="bmx:BMS_0684"/>
<dbReference type="EMBL" id="FQ312005">
    <property type="protein sequence ID" value="CBW25589.1"/>
    <property type="molecule type" value="Genomic_DNA"/>
</dbReference>
<accession>E1X5M2</accession>
<keyword evidence="3" id="KW-1185">Reference proteome</keyword>
<dbReference type="PATRIC" id="fig|862908.3.peg.657"/>
<sequence length="135" mass="15469">MKFARFVVVTSFLLFAVSEFASADETRCINRLTNDFNTDSISHTLSLDDYEVRDYGNDHLALAIKMIRILIDEVGCSPKAINFGRSARGRSHNRCDQILRGVPSSRVCYVETNLGYFFVTTNMLTDMHITFNRWD</sequence>
<dbReference type="AlphaFoldDB" id="E1X5M2"/>
<evidence type="ECO:0000313" key="2">
    <source>
        <dbReference type="EMBL" id="CBW25589.1"/>
    </source>
</evidence>
<keyword evidence="1" id="KW-0732">Signal</keyword>
<evidence type="ECO:0000313" key="3">
    <source>
        <dbReference type="Proteomes" id="UP000008963"/>
    </source>
</evidence>
<evidence type="ECO:0000256" key="1">
    <source>
        <dbReference type="SAM" id="SignalP"/>
    </source>
</evidence>
<dbReference type="RefSeq" id="WP_014243375.1">
    <property type="nucleotide sequence ID" value="NC_016620.1"/>
</dbReference>
<gene>
    <name evidence="2" type="ordered locus">BMS_0684</name>
</gene>
<dbReference type="OrthoDB" id="5294241at2"/>
<dbReference type="HOGENOM" id="CLU_2012059_0_0_7"/>
<protein>
    <submittedName>
        <fullName evidence="2">Exported protein</fullName>
    </submittedName>
</protein>
<name>E1X5M2_HALMS</name>
<feature type="signal peptide" evidence="1">
    <location>
        <begin position="1"/>
        <end position="23"/>
    </location>
</feature>
<feature type="chain" id="PRO_5003154590" evidence="1">
    <location>
        <begin position="24"/>
        <end position="135"/>
    </location>
</feature>
<dbReference type="Proteomes" id="UP000008963">
    <property type="component" value="Chromosome"/>
</dbReference>